<accession>A0A4Q4MLP1</accession>
<proteinExistence type="predicted"/>
<keyword evidence="5 6" id="KW-0472">Membrane</keyword>
<dbReference type="Gene3D" id="1.25.40.20">
    <property type="entry name" value="Ankyrin repeat-containing domain"/>
    <property type="match status" value="1"/>
</dbReference>
<evidence type="ECO:0000256" key="6">
    <source>
        <dbReference type="SAM" id="Phobius"/>
    </source>
</evidence>
<evidence type="ECO:0000313" key="9">
    <source>
        <dbReference type="Proteomes" id="UP000292402"/>
    </source>
</evidence>
<comment type="subcellular location">
    <subcellularLocation>
        <location evidence="1">Membrane</location>
        <topology evidence="1">Multi-pass membrane protein</topology>
    </subcellularLocation>
</comment>
<feature type="transmembrane region" description="Helical" evidence="6">
    <location>
        <begin position="973"/>
        <end position="994"/>
    </location>
</feature>
<dbReference type="GO" id="GO:0016020">
    <property type="term" value="C:membrane"/>
    <property type="evidence" value="ECO:0007669"/>
    <property type="project" value="UniProtKB-SubCell"/>
</dbReference>
<dbReference type="InterPro" id="IPR027417">
    <property type="entry name" value="P-loop_NTPase"/>
</dbReference>
<evidence type="ECO:0000256" key="2">
    <source>
        <dbReference type="ARBA" id="ARBA00022692"/>
    </source>
</evidence>
<dbReference type="InterPro" id="IPR002523">
    <property type="entry name" value="MgTranspt_CorA/ZnTranspt_ZntB"/>
</dbReference>
<gene>
    <name evidence="8" type="ORF">AA0114_g3821</name>
</gene>
<dbReference type="SMART" id="SM00248">
    <property type="entry name" value="ANK"/>
    <property type="match status" value="4"/>
</dbReference>
<dbReference type="EMBL" id="PDXA01000010">
    <property type="protein sequence ID" value="RYN54493.1"/>
    <property type="molecule type" value="Genomic_DNA"/>
</dbReference>
<dbReference type="GO" id="GO:0046873">
    <property type="term" value="F:metal ion transmembrane transporter activity"/>
    <property type="evidence" value="ECO:0007669"/>
    <property type="project" value="InterPro"/>
</dbReference>
<dbReference type="InterPro" id="IPR056884">
    <property type="entry name" value="NPHP3-like_N"/>
</dbReference>
<dbReference type="PANTHER" id="PTHR10039">
    <property type="entry name" value="AMELOGENIN"/>
    <property type="match status" value="1"/>
</dbReference>
<dbReference type="SMART" id="SM00382">
    <property type="entry name" value="AAA"/>
    <property type="match status" value="1"/>
</dbReference>
<reference evidence="9" key="1">
    <citation type="journal article" date="2019" name="bioRxiv">
        <title>Genomics, evolutionary history and diagnostics of the Alternaria alternata species group including apple and Asian pear pathotypes.</title>
        <authorList>
            <person name="Armitage A.D."/>
            <person name="Cockerton H.M."/>
            <person name="Sreenivasaprasad S."/>
            <person name="Woodhall J.W."/>
            <person name="Lane C.R."/>
            <person name="Harrison R.J."/>
            <person name="Clarkson J.P."/>
        </authorList>
    </citation>
    <scope>NUCLEOTIDE SEQUENCE [LARGE SCALE GENOMIC DNA]</scope>
    <source>
        <strain evidence="9">FERA 1082</strain>
    </source>
</reference>
<keyword evidence="2 6" id="KW-0812">Transmembrane</keyword>
<name>A0A4Q4MLP1_9PLEO</name>
<sequence length="1035" mass="118652">MEHDQPKVKANKLLKWLDDNGAEIHRQPGSERLPGPFEWIPETSEFQGWLSNGPPTLLLVGRPGSGKTTAASLVVDTLLRQDHLGRRVGVAFLHVGTGKKKRNAMQLLRSLLYQLGQRLASSYIRSRNHPPMEDVLDILSETTPNPSQGDIVSQILPKVIDKFDRVYVVVDELDQMTENRRRLYSSLLGLRNENLRLFLTTCHSPDEESRLHKDPQILISGANVGKDLDTYITKRLTDLPKFISYRPTVERRVKKRVMEDANELILAAKLLMDGLMNMRGANIEPKLESTGDLLKELFERFITRVQEFDDTKQNFAKEILAWLLLMKRPMREAEMRYILKRDSDGSILGSNKAVNYERFVGLCKDFNILIYDKHSDRFAILRPASQYLLSTLDDWCPGAKTTVARRCLEFLALDEFSKGPCKTDAEYESRLQNYKLYKYAARHWVDHLQDLQNVPTILIRSFFMDKNKVASASQVMSVSDQRPPQSDYSQRFDPSESGLHLAAQVGSTSVLARLLEEKPSTAQEDTKGRTPLWCAIEYDRQEAMKLLSLVDRTTFTRLLERKQFSIASALIRAAGSSIRDTVSNTALHIGVIKRDMNIVRLSLECDIAIDEKGMNGHTAIELAMGLGYSDVIVLLLNHSPDTSRITAQNWLQAFGKRTESSKPFVIQLEEDVLRRKEIDFHIVERFQMKEFPMQYLKRRLLTFPNSSGWPDYDGGIWKVNSLIYAFPILPAYGISPIHDTQRCSIFAGVPSQAPSGTVNLFRYKLKELMISWDVEIRPDLDGDNRWVSIEHWSTLRKGSIPDSGMAFLDDLIKELIMGWLEFCDQIDIYLLKLRLRVLDANGKSRSVIDELLEDATTWIHLRRGHRGQVDTLRNFFKGYQNKVYEDEGSKLVASTIQEFSSTIQSRFDKFDEDSSALIQLEFNLTSIRESQKSNSLSISMKRLSWITFVFLPLTFVSGLFGMNVNILADNPPWWWYLIFMSGTLSLTMLVWLTCRKYPALEDKVDAKLSWLKPNHAGKKIRDVELDLLSQERKDR</sequence>
<dbReference type="SUPFAM" id="SSF144083">
    <property type="entry name" value="Magnesium transport protein CorA, transmembrane region"/>
    <property type="match status" value="1"/>
</dbReference>
<dbReference type="Gene3D" id="3.40.50.300">
    <property type="entry name" value="P-loop containing nucleotide triphosphate hydrolases"/>
    <property type="match status" value="1"/>
</dbReference>
<dbReference type="InterPro" id="IPR002110">
    <property type="entry name" value="Ankyrin_rpt"/>
</dbReference>
<comment type="caution">
    <text evidence="8">The sequence shown here is derived from an EMBL/GenBank/DDBJ whole genome shotgun (WGS) entry which is preliminary data.</text>
</comment>
<dbReference type="InterPro" id="IPR036770">
    <property type="entry name" value="Ankyrin_rpt-contain_sf"/>
</dbReference>
<dbReference type="Pfam" id="PF01544">
    <property type="entry name" value="CorA"/>
    <property type="match status" value="1"/>
</dbReference>
<evidence type="ECO:0000256" key="5">
    <source>
        <dbReference type="ARBA" id="ARBA00023136"/>
    </source>
</evidence>
<dbReference type="SUPFAM" id="SSF52540">
    <property type="entry name" value="P-loop containing nucleoside triphosphate hydrolases"/>
    <property type="match status" value="1"/>
</dbReference>
<dbReference type="SUPFAM" id="SSF48403">
    <property type="entry name" value="Ankyrin repeat"/>
    <property type="match status" value="1"/>
</dbReference>
<evidence type="ECO:0000256" key="3">
    <source>
        <dbReference type="ARBA" id="ARBA00022737"/>
    </source>
</evidence>
<keyword evidence="4 6" id="KW-1133">Transmembrane helix</keyword>
<evidence type="ECO:0000256" key="4">
    <source>
        <dbReference type="ARBA" id="ARBA00022989"/>
    </source>
</evidence>
<organism evidence="8 9">
    <name type="scientific">Alternaria tenuissima</name>
    <dbReference type="NCBI Taxonomy" id="119927"/>
    <lineage>
        <taxon>Eukaryota</taxon>
        <taxon>Fungi</taxon>
        <taxon>Dikarya</taxon>
        <taxon>Ascomycota</taxon>
        <taxon>Pezizomycotina</taxon>
        <taxon>Dothideomycetes</taxon>
        <taxon>Pleosporomycetidae</taxon>
        <taxon>Pleosporales</taxon>
        <taxon>Pleosporineae</taxon>
        <taxon>Pleosporaceae</taxon>
        <taxon>Alternaria</taxon>
        <taxon>Alternaria sect. Alternaria</taxon>
        <taxon>Alternaria alternata complex</taxon>
    </lineage>
</organism>
<evidence type="ECO:0000259" key="7">
    <source>
        <dbReference type="SMART" id="SM00382"/>
    </source>
</evidence>
<feature type="transmembrane region" description="Helical" evidence="6">
    <location>
        <begin position="943"/>
        <end position="961"/>
    </location>
</feature>
<dbReference type="Proteomes" id="UP000292402">
    <property type="component" value="Unassembled WGS sequence"/>
</dbReference>
<dbReference type="Pfam" id="PF24883">
    <property type="entry name" value="NPHP3_N"/>
    <property type="match status" value="1"/>
</dbReference>
<dbReference type="AlphaFoldDB" id="A0A4Q4MLP1"/>
<dbReference type="InterPro" id="IPR045863">
    <property type="entry name" value="CorA_TM1_TM2"/>
</dbReference>
<evidence type="ECO:0000256" key="1">
    <source>
        <dbReference type="ARBA" id="ARBA00004141"/>
    </source>
</evidence>
<dbReference type="Gene3D" id="1.20.58.340">
    <property type="entry name" value="Magnesium transport protein CorA, transmembrane region"/>
    <property type="match status" value="1"/>
</dbReference>
<evidence type="ECO:0000313" key="8">
    <source>
        <dbReference type="EMBL" id="RYN54493.1"/>
    </source>
</evidence>
<dbReference type="PANTHER" id="PTHR10039:SF15">
    <property type="entry name" value="NACHT DOMAIN-CONTAINING PROTEIN"/>
    <property type="match status" value="1"/>
</dbReference>
<dbReference type="InterPro" id="IPR003593">
    <property type="entry name" value="AAA+_ATPase"/>
</dbReference>
<keyword evidence="3" id="KW-0677">Repeat</keyword>
<feature type="domain" description="AAA+ ATPase" evidence="7">
    <location>
        <begin position="53"/>
        <end position="223"/>
    </location>
</feature>
<protein>
    <recommendedName>
        <fullName evidence="7">AAA+ ATPase domain-containing protein</fullName>
    </recommendedName>
</protein>